<sequence length="114" mass="13179">MLDDLKTLLMINDDKKDKVLSLIIKNTSQSLKTKIGTDVPEDLEYIVTGVAVKRYNRLKNEGMNSYSQEGESITFEANDFDEFQTDIDKWVAKNNEAETQVGKRIKFLNPYRRV</sequence>
<dbReference type="InterPro" id="IPR021146">
    <property type="entry name" value="Phage_gp6-like_head-tail"/>
</dbReference>
<keyword evidence="2" id="KW-1185">Reference proteome</keyword>
<comment type="caution">
    <text evidence="1">The sequence shown here is derived from an EMBL/GenBank/DDBJ whole genome shotgun (WGS) entry which is preliminary data.</text>
</comment>
<dbReference type="EMBL" id="JAWMWG010000003">
    <property type="protein sequence ID" value="MEJ6348787.1"/>
    <property type="molecule type" value="Genomic_DNA"/>
</dbReference>
<dbReference type="Pfam" id="PF05135">
    <property type="entry name" value="Phage_connect_1"/>
    <property type="match status" value="1"/>
</dbReference>
<evidence type="ECO:0000313" key="2">
    <source>
        <dbReference type="Proteomes" id="UP001377804"/>
    </source>
</evidence>
<gene>
    <name evidence="1" type="ORF">R4Y45_06095</name>
</gene>
<reference evidence="1 2" key="1">
    <citation type="submission" date="2023-10" db="EMBL/GenBank/DDBJ databases">
        <title>Holzapfeliella saturejae sp. nov. isolated from Satureja montana flowers.</title>
        <authorList>
            <person name="Alcantara C."/>
            <person name="Zuniga M."/>
            <person name="Landete J.M."/>
            <person name="Monedero V."/>
        </authorList>
    </citation>
    <scope>NUCLEOTIDE SEQUENCE [LARGE SCALE GENOMIC DNA]</scope>
    <source>
        <strain evidence="1 2">He02</strain>
    </source>
</reference>
<proteinExistence type="predicted"/>
<dbReference type="Proteomes" id="UP001377804">
    <property type="component" value="Unassembled WGS sequence"/>
</dbReference>
<accession>A0ABU8SHB9</accession>
<dbReference type="Gene3D" id="1.10.246.150">
    <property type="match status" value="1"/>
</dbReference>
<dbReference type="RefSeq" id="WP_339970290.1">
    <property type="nucleotide sequence ID" value="NZ_JAWMWG010000003.1"/>
</dbReference>
<protein>
    <submittedName>
        <fullName evidence="1">Phage head-tail connector protein</fullName>
    </submittedName>
</protein>
<organism evidence="1 2">
    <name type="scientific">Holzapfeliella saturejae</name>
    <dbReference type="NCBI Taxonomy" id="3082953"/>
    <lineage>
        <taxon>Bacteria</taxon>
        <taxon>Bacillati</taxon>
        <taxon>Bacillota</taxon>
        <taxon>Bacilli</taxon>
        <taxon>Lactobacillales</taxon>
        <taxon>Lactobacillaceae</taxon>
        <taxon>Holzapfeliella</taxon>
    </lineage>
</organism>
<name>A0ABU8SHB9_9LACO</name>
<evidence type="ECO:0000313" key="1">
    <source>
        <dbReference type="EMBL" id="MEJ6348787.1"/>
    </source>
</evidence>
<dbReference type="InterPro" id="IPR053746">
    <property type="entry name" value="Viral_HT_Connector_Assembly"/>
</dbReference>